<comment type="similarity">
    <text evidence="1">Belongs to the sulfatase family.</text>
</comment>
<dbReference type="OrthoDB" id="9765065at2"/>
<keyword evidence="7" id="KW-1185">Reference proteome</keyword>
<proteinExistence type="inferred from homology"/>
<evidence type="ECO:0000313" key="7">
    <source>
        <dbReference type="Proteomes" id="UP000239522"/>
    </source>
</evidence>
<gene>
    <name evidence="6" type="ORF">BST83_00920</name>
</gene>
<dbReference type="GO" id="GO:0046872">
    <property type="term" value="F:metal ion binding"/>
    <property type="evidence" value="ECO:0007669"/>
    <property type="project" value="UniProtKB-KW"/>
</dbReference>
<keyword evidence="2" id="KW-0479">Metal-binding</keyword>
<name>A0A2S7L2Y5_9FLAO</name>
<dbReference type="RefSeq" id="WP_104808298.1">
    <property type="nucleotide sequence ID" value="NZ_MQUA01000004.1"/>
</dbReference>
<comment type="caution">
    <text evidence="6">The sequence shown here is derived from an EMBL/GenBank/DDBJ whole genome shotgun (WGS) entry which is preliminary data.</text>
</comment>
<dbReference type="InterPro" id="IPR000917">
    <property type="entry name" value="Sulfatase_N"/>
</dbReference>
<dbReference type="PROSITE" id="PS00523">
    <property type="entry name" value="SULFATASE_1"/>
    <property type="match status" value="1"/>
</dbReference>
<evidence type="ECO:0000256" key="3">
    <source>
        <dbReference type="ARBA" id="ARBA00022801"/>
    </source>
</evidence>
<dbReference type="CDD" id="cd16143">
    <property type="entry name" value="ARS_like"/>
    <property type="match status" value="1"/>
</dbReference>
<protein>
    <submittedName>
        <fullName evidence="6">Arylsulfatase</fullName>
    </submittedName>
</protein>
<dbReference type="PROSITE" id="PS00149">
    <property type="entry name" value="SULFATASE_2"/>
    <property type="match status" value="1"/>
</dbReference>
<dbReference type="PANTHER" id="PTHR42693:SF53">
    <property type="entry name" value="ENDO-4-O-SULFATASE"/>
    <property type="match status" value="1"/>
</dbReference>
<dbReference type="Pfam" id="PF00884">
    <property type="entry name" value="Sulfatase"/>
    <property type="match status" value="1"/>
</dbReference>
<evidence type="ECO:0000313" key="6">
    <source>
        <dbReference type="EMBL" id="PQB09073.1"/>
    </source>
</evidence>
<keyword evidence="4" id="KW-0106">Calcium</keyword>
<dbReference type="Gene3D" id="3.40.720.10">
    <property type="entry name" value="Alkaline Phosphatase, subunit A"/>
    <property type="match status" value="1"/>
</dbReference>
<dbReference type="InterPro" id="IPR024607">
    <property type="entry name" value="Sulfatase_CS"/>
</dbReference>
<evidence type="ECO:0000256" key="1">
    <source>
        <dbReference type="ARBA" id="ARBA00008779"/>
    </source>
</evidence>
<sequence length="510" mass="58407">MKSLTISLLIVLTFTSCSKVERNSPNIVIIYADDMGYGDLNCQNPNSKIPTPNLDKLASEGMRFTDAHSSSGICSPSRFALLTGSYHWRRQHGIVGSFGKPFFKDSDITLPQLLKTKGYTTACIGKWHLGWDWDFINKEPSSSRNYWRNDRKMYDLQDINWEAPITGGPLDRGFDYYYGDGTINFPPYAWVENDRFVEIPNDIFEFNQFEREVKEADWDSRPGPKVKGWDPYKVLPTLTKKTIEWINRQDENKPFFLYFALPSPHAPIIPNDEFDGKSQAGGYGDFMVETDWVAGQVLKALKEKGLEDNTIIIFSSDNGPESYAWQRAEKYGHYSMNGFRGLKRDVWEGGHHVPFIVKWPGLIEAGSVSNEVISQVDIMATLASITGIDLAEDSAPDSYNFKSVILGKEYKSPIREATVHNTYKSIWGIRKGDWLYINDSTGGHRKLPESFKELTGYTDFNTKGLLFNMVDDSEQRVNLYEKYPEKIIEMEKLLKGYRERGYSVRRSKQD</sequence>
<dbReference type="InterPro" id="IPR017850">
    <property type="entry name" value="Alkaline_phosphatase_core_sf"/>
</dbReference>
<dbReference type="PROSITE" id="PS51257">
    <property type="entry name" value="PROKAR_LIPOPROTEIN"/>
    <property type="match status" value="1"/>
</dbReference>
<dbReference type="InterPro" id="IPR050738">
    <property type="entry name" value="Sulfatase"/>
</dbReference>
<dbReference type="GO" id="GO:0004065">
    <property type="term" value="F:arylsulfatase activity"/>
    <property type="evidence" value="ECO:0007669"/>
    <property type="project" value="TreeGrafter"/>
</dbReference>
<dbReference type="PANTHER" id="PTHR42693">
    <property type="entry name" value="ARYLSULFATASE FAMILY MEMBER"/>
    <property type="match status" value="1"/>
</dbReference>
<evidence type="ECO:0000259" key="5">
    <source>
        <dbReference type="Pfam" id="PF00884"/>
    </source>
</evidence>
<dbReference type="EMBL" id="MQUA01000004">
    <property type="protein sequence ID" value="PQB09073.1"/>
    <property type="molecule type" value="Genomic_DNA"/>
</dbReference>
<organism evidence="6 7">
    <name type="scientific">Polaribacter filamentus</name>
    <dbReference type="NCBI Taxonomy" id="53483"/>
    <lineage>
        <taxon>Bacteria</taxon>
        <taxon>Pseudomonadati</taxon>
        <taxon>Bacteroidota</taxon>
        <taxon>Flavobacteriia</taxon>
        <taxon>Flavobacteriales</taxon>
        <taxon>Flavobacteriaceae</taxon>
    </lineage>
</organism>
<feature type="domain" description="Sulfatase N-terminal" evidence="5">
    <location>
        <begin position="25"/>
        <end position="388"/>
    </location>
</feature>
<dbReference type="Gene3D" id="3.30.1120.10">
    <property type="match status" value="1"/>
</dbReference>
<dbReference type="SUPFAM" id="SSF53649">
    <property type="entry name" value="Alkaline phosphatase-like"/>
    <property type="match status" value="1"/>
</dbReference>
<reference evidence="6 7" key="1">
    <citation type="submission" date="2016-11" db="EMBL/GenBank/DDBJ databases">
        <title>Trade-off between light-utilization and light-protection in marine flavobacteria.</title>
        <authorList>
            <person name="Kumagai Y."/>
        </authorList>
    </citation>
    <scope>NUCLEOTIDE SEQUENCE [LARGE SCALE GENOMIC DNA]</scope>
    <source>
        <strain evidence="6 7">ATCC 700397</strain>
    </source>
</reference>
<evidence type="ECO:0000256" key="4">
    <source>
        <dbReference type="ARBA" id="ARBA00022837"/>
    </source>
</evidence>
<dbReference type="Proteomes" id="UP000239522">
    <property type="component" value="Unassembled WGS sequence"/>
</dbReference>
<dbReference type="AlphaFoldDB" id="A0A2S7L2Y5"/>
<evidence type="ECO:0000256" key="2">
    <source>
        <dbReference type="ARBA" id="ARBA00022723"/>
    </source>
</evidence>
<accession>A0A2S7L2Y5</accession>
<keyword evidence="3" id="KW-0378">Hydrolase</keyword>